<feature type="binding site" evidence="7">
    <location>
        <position position="449"/>
    </location>
    <ligand>
        <name>substrate</name>
        <note>ligand shared between dimeric partners</note>
    </ligand>
</feature>
<comment type="catalytic activity">
    <reaction evidence="5 9">
        <text>6-phospho-D-gluconate + NADP(+) = D-ribulose 5-phosphate + CO2 + NADPH</text>
        <dbReference type="Rhea" id="RHEA:10116"/>
        <dbReference type="ChEBI" id="CHEBI:16526"/>
        <dbReference type="ChEBI" id="CHEBI:57783"/>
        <dbReference type="ChEBI" id="CHEBI:58121"/>
        <dbReference type="ChEBI" id="CHEBI:58349"/>
        <dbReference type="ChEBI" id="CHEBI:58759"/>
        <dbReference type="EC" id="1.1.1.44"/>
    </reaction>
</comment>
<keyword evidence="12" id="KW-1185">Reference proteome</keyword>
<evidence type="ECO:0000256" key="3">
    <source>
        <dbReference type="ARBA" id="ARBA00023002"/>
    </source>
</evidence>
<evidence type="ECO:0000256" key="5">
    <source>
        <dbReference type="PIRNR" id="PIRNR000109"/>
    </source>
</evidence>
<feature type="binding site" evidence="8">
    <location>
        <begin position="74"/>
        <end position="76"/>
    </location>
    <ligand>
        <name>NADP(+)</name>
        <dbReference type="ChEBI" id="CHEBI:58349"/>
    </ligand>
</feature>
<comment type="subunit">
    <text evidence="2 5">Homodimer.</text>
</comment>
<dbReference type="GO" id="GO:0004616">
    <property type="term" value="F:phosphogluconate dehydrogenase (decarboxylating) activity"/>
    <property type="evidence" value="ECO:0007669"/>
    <property type="project" value="UniProtKB-EC"/>
</dbReference>
<dbReference type="NCBIfam" id="NF006765">
    <property type="entry name" value="PRK09287.1"/>
    <property type="match status" value="1"/>
</dbReference>
<keyword evidence="5 9" id="KW-0521">NADP</keyword>
<feature type="domain" description="6-phosphogluconate dehydrogenase C-terminal" evidence="10">
    <location>
        <begin position="180"/>
        <end position="471"/>
    </location>
</feature>
<dbReference type="UniPathway" id="UPA00115">
    <property type="reaction ID" value="UER00410"/>
</dbReference>
<dbReference type="Pfam" id="PF00393">
    <property type="entry name" value="6PGD"/>
    <property type="match status" value="1"/>
</dbReference>
<evidence type="ECO:0000256" key="1">
    <source>
        <dbReference type="ARBA" id="ARBA00008419"/>
    </source>
</evidence>
<dbReference type="InterPro" id="IPR013328">
    <property type="entry name" value="6PGD_dom2"/>
</dbReference>
<dbReference type="EC" id="1.1.1.44" evidence="5 9"/>
<dbReference type="FunFam" id="1.10.1040.10:FF:000002">
    <property type="entry name" value="6-phosphogluconate dehydrogenase, decarboxylating"/>
    <property type="match status" value="1"/>
</dbReference>
<keyword evidence="4 9" id="KW-0311">Gluconate utilization</keyword>
<gene>
    <name evidence="11" type="ORF">FC75_GL001201</name>
</gene>
<evidence type="ECO:0000256" key="9">
    <source>
        <dbReference type="RuleBase" id="RU000485"/>
    </source>
</evidence>
<dbReference type="PROSITE" id="PS00461">
    <property type="entry name" value="6PGD"/>
    <property type="match status" value="1"/>
</dbReference>
<feature type="active site" description="Proton donor" evidence="6">
    <location>
        <position position="191"/>
    </location>
</feature>
<feature type="binding site" description="in other chain" evidence="7">
    <location>
        <position position="263"/>
    </location>
    <ligand>
        <name>substrate</name>
        <note>ligand shared between dimeric partners</note>
    </ligand>
</feature>
<keyword evidence="5 9" id="KW-0570">Pentose shunt</keyword>
<dbReference type="InterPro" id="IPR006114">
    <property type="entry name" value="6PGDH_C"/>
</dbReference>
<dbReference type="GO" id="GO:0050661">
    <property type="term" value="F:NADP binding"/>
    <property type="evidence" value="ECO:0007669"/>
    <property type="project" value="InterPro"/>
</dbReference>
<feature type="binding site" evidence="8">
    <location>
        <begin position="10"/>
        <end position="15"/>
    </location>
    <ligand>
        <name>NADP(+)</name>
        <dbReference type="ChEBI" id="CHEBI:58349"/>
    </ligand>
</feature>
<dbReference type="GO" id="GO:0006098">
    <property type="term" value="P:pentose-phosphate shunt"/>
    <property type="evidence" value="ECO:0007669"/>
    <property type="project" value="UniProtKB-UniPathway"/>
</dbReference>
<dbReference type="Gene3D" id="1.20.5.320">
    <property type="entry name" value="6-Phosphogluconate Dehydrogenase, domain 3"/>
    <property type="match status" value="1"/>
</dbReference>
<comment type="function">
    <text evidence="5">Catalyzes the oxidative decarboxylation of 6-phosphogluconate to ribulose 5-phosphate and CO(2), with concomitant reduction of NADP to NADPH.</text>
</comment>
<comment type="caution">
    <text evidence="11">The sequence shown here is derived from an EMBL/GenBank/DDBJ whole genome shotgun (WGS) entry which is preliminary data.</text>
</comment>
<feature type="binding site" description="in other chain" evidence="7">
    <location>
        <position position="102"/>
    </location>
    <ligand>
        <name>substrate</name>
        <note>ligand shared between dimeric partners</note>
    </ligand>
</feature>
<dbReference type="InterPro" id="IPR006113">
    <property type="entry name" value="6PGDH_Gnd/GntZ"/>
</dbReference>
<dbReference type="Proteomes" id="UP000050865">
    <property type="component" value="Unassembled WGS sequence"/>
</dbReference>
<feature type="binding site" evidence="8">
    <location>
        <begin position="33"/>
        <end position="35"/>
    </location>
    <ligand>
        <name>NADP(+)</name>
        <dbReference type="ChEBI" id="CHEBI:58349"/>
    </ligand>
</feature>
<dbReference type="NCBIfam" id="TIGR00873">
    <property type="entry name" value="gnd"/>
    <property type="match status" value="1"/>
</dbReference>
<dbReference type="InterPro" id="IPR006115">
    <property type="entry name" value="6PGDH_NADP-bd"/>
</dbReference>
<dbReference type="EMBL" id="AYZJ01000022">
    <property type="protein sequence ID" value="KRN24828.1"/>
    <property type="molecule type" value="Genomic_DNA"/>
</dbReference>
<dbReference type="Pfam" id="PF03446">
    <property type="entry name" value="NAD_binding_2"/>
    <property type="match status" value="1"/>
</dbReference>
<evidence type="ECO:0000256" key="8">
    <source>
        <dbReference type="PIRSR" id="PIRSR000109-3"/>
    </source>
</evidence>
<proteinExistence type="inferred from homology"/>
<evidence type="ECO:0000256" key="4">
    <source>
        <dbReference type="ARBA" id="ARBA00023064"/>
    </source>
</evidence>
<dbReference type="SUPFAM" id="SSF48179">
    <property type="entry name" value="6-phosphogluconate dehydrogenase C-terminal domain-like"/>
    <property type="match status" value="1"/>
</dbReference>
<sequence length="474" mass="52512">METPTIGVIGMAVMGKNLALNIESRGYTVAIYNRTGSKTKKVVEDHPDKKLVPSYTIEDFVKSLEKPRRILMMVKAGAGTDAVIKQLLPLLDKGDVLIDGGNTFFEDTMRRSAELDKSGINFIGMGVSGGELGALRGPSLMPGGQKEAYDLVAPILEQIAAKADEDGKPCVTYLGPNGAGHYVKMVHNGIEYGDMELIAESYNVMRNMLGMSVDEIAGVFKKWSEGELSSYLIDITADILTRKDDLDSGKPIVDVILDAAGNKGTGKWSSQSAAELGVPQSVITESLYARYISAMKDERVEASKVLPKPVGNVKFANREETIELIRKALYFSKLMSYAQGFEQMRVASEHYDWNLQYGELAQIWRAGCIIRAKFLQNITDAFTKQPDLKNLLLDDYFKDIAKNYQESVRDLVGFATKAGVPVPGFMAAISYYDSYRSAVLPANIIQAQRDYFGAHTYERTDRPGVFHYTWYTEQ</sequence>
<dbReference type="AlphaFoldDB" id="A0A0R2FJN6"/>
<feature type="active site" description="Proton acceptor" evidence="6">
    <location>
        <position position="184"/>
    </location>
</feature>
<feature type="binding site" description="in other chain" evidence="7">
    <location>
        <begin position="187"/>
        <end position="188"/>
    </location>
    <ligand>
        <name>substrate</name>
        <note>ligand shared between dimeric partners</note>
    </ligand>
</feature>
<dbReference type="FunFam" id="3.40.50.720:FF:000007">
    <property type="entry name" value="6-phosphogluconate dehydrogenase, decarboxylating"/>
    <property type="match status" value="1"/>
</dbReference>
<keyword evidence="3 5" id="KW-0560">Oxidoreductase</keyword>
<feature type="binding site" description="in other chain" evidence="7">
    <location>
        <begin position="128"/>
        <end position="130"/>
    </location>
    <ligand>
        <name>substrate</name>
        <note>ligand shared between dimeric partners</note>
    </ligand>
</feature>
<evidence type="ECO:0000256" key="7">
    <source>
        <dbReference type="PIRSR" id="PIRSR000109-2"/>
    </source>
</evidence>
<feature type="binding site" evidence="8">
    <location>
        <position position="102"/>
    </location>
    <ligand>
        <name>NADP(+)</name>
        <dbReference type="ChEBI" id="CHEBI:58349"/>
    </ligand>
</feature>
<evidence type="ECO:0000256" key="2">
    <source>
        <dbReference type="ARBA" id="ARBA00011738"/>
    </source>
</evidence>
<comment type="pathway">
    <text evidence="5 9">Carbohydrate degradation; pentose phosphate pathway; D-ribulose 5-phosphate from D-glucose 6-phosphate (oxidative stage): step 3/3.</text>
</comment>
<reference evidence="11 12" key="1">
    <citation type="journal article" date="2015" name="Genome Announc.">
        <title>Expanding the biotechnology potential of lactobacilli through comparative genomics of 213 strains and associated genera.</title>
        <authorList>
            <person name="Sun Z."/>
            <person name="Harris H.M."/>
            <person name="McCann A."/>
            <person name="Guo C."/>
            <person name="Argimon S."/>
            <person name="Zhang W."/>
            <person name="Yang X."/>
            <person name="Jeffery I.B."/>
            <person name="Cooney J.C."/>
            <person name="Kagawa T.F."/>
            <person name="Liu W."/>
            <person name="Song Y."/>
            <person name="Salvetti E."/>
            <person name="Wrobel A."/>
            <person name="Rasinkangas P."/>
            <person name="Parkhill J."/>
            <person name="Rea M.C."/>
            <person name="O'Sullivan O."/>
            <person name="Ritari J."/>
            <person name="Douillard F.P."/>
            <person name="Paul Ross R."/>
            <person name="Yang R."/>
            <person name="Briner A.E."/>
            <person name="Felis G.E."/>
            <person name="de Vos W.M."/>
            <person name="Barrangou R."/>
            <person name="Klaenhammer T.R."/>
            <person name="Caufield P.W."/>
            <person name="Cui Y."/>
            <person name="Zhang H."/>
            <person name="O'Toole P.W."/>
        </authorList>
    </citation>
    <scope>NUCLEOTIDE SEQUENCE [LARGE SCALE GENOMIC DNA]</scope>
    <source>
        <strain evidence="11 12">DSM 22697</strain>
    </source>
</reference>
<evidence type="ECO:0000313" key="11">
    <source>
        <dbReference type="EMBL" id="KRN24828.1"/>
    </source>
</evidence>
<feature type="binding site" description="in other chain" evidence="7">
    <location>
        <position position="192"/>
    </location>
    <ligand>
        <name>substrate</name>
        <note>ligand shared between dimeric partners</note>
    </ligand>
</feature>
<evidence type="ECO:0000313" key="12">
    <source>
        <dbReference type="Proteomes" id="UP000050865"/>
    </source>
</evidence>
<dbReference type="Gene3D" id="3.40.50.720">
    <property type="entry name" value="NAD(P)-binding Rossmann-like Domain"/>
    <property type="match status" value="1"/>
</dbReference>
<dbReference type="FunFam" id="1.20.5.320:FF:000001">
    <property type="entry name" value="6-phosphogluconate dehydrogenase, decarboxylating"/>
    <property type="match status" value="1"/>
</dbReference>
<evidence type="ECO:0000259" key="10">
    <source>
        <dbReference type="SMART" id="SM01350"/>
    </source>
</evidence>
<feature type="binding site" evidence="7">
    <location>
        <position position="455"/>
    </location>
    <ligand>
        <name>substrate</name>
        <note>ligand shared between dimeric partners</note>
    </ligand>
</feature>
<dbReference type="GO" id="GO:0019521">
    <property type="term" value="P:D-gluconate metabolic process"/>
    <property type="evidence" value="ECO:0007669"/>
    <property type="project" value="UniProtKB-KW"/>
</dbReference>
<dbReference type="Gene3D" id="1.10.1040.10">
    <property type="entry name" value="N-(1-d-carboxylethyl)-l-norvaline Dehydrogenase, domain 2"/>
    <property type="match status" value="1"/>
</dbReference>
<comment type="similarity">
    <text evidence="1 5 9">Belongs to the 6-phosphogluconate dehydrogenase family.</text>
</comment>
<dbReference type="SMART" id="SM01350">
    <property type="entry name" value="6PGD"/>
    <property type="match status" value="1"/>
</dbReference>
<organism evidence="11 12">
    <name type="scientific">Lacticaseibacillus camelliae DSM 22697 = JCM 13995</name>
    <dbReference type="NCBI Taxonomy" id="1423730"/>
    <lineage>
        <taxon>Bacteria</taxon>
        <taxon>Bacillati</taxon>
        <taxon>Bacillota</taxon>
        <taxon>Bacilli</taxon>
        <taxon>Lactobacillales</taxon>
        <taxon>Lactobacillaceae</taxon>
        <taxon>Lacticaseibacillus</taxon>
    </lineage>
</organism>
<dbReference type="STRING" id="1423730.FC75_GL001201"/>
<dbReference type="InterPro" id="IPR008927">
    <property type="entry name" value="6-PGluconate_DH-like_C_sf"/>
</dbReference>
<dbReference type="PATRIC" id="fig|1423730.4.peg.1256"/>
<dbReference type="SUPFAM" id="SSF51735">
    <property type="entry name" value="NAD(P)-binding Rossmann-fold domains"/>
    <property type="match status" value="1"/>
</dbReference>
<evidence type="ECO:0000256" key="6">
    <source>
        <dbReference type="PIRSR" id="PIRSR000109-1"/>
    </source>
</evidence>
<accession>A0A0R2FJN6</accession>
<dbReference type="PANTHER" id="PTHR11811">
    <property type="entry name" value="6-PHOSPHOGLUCONATE DEHYDROGENASE"/>
    <property type="match status" value="1"/>
</dbReference>
<dbReference type="RefSeq" id="WP_056989209.1">
    <property type="nucleotide sequence ID" value="NZ_AYZJ01000022.1"/>
</dbReference>
<dbReference type="PRINTS" id="PR00076">
    <property type="entry name" value="6PGDHDRGNASE"/>
</dbReference>
<feature type="binding site" description="in other chain" evidence="7">
    <location>
        <position position="290"/>
    </location>
    <ligand>
        <name>substrate</name>
        <note>ligand shared between dimeric partners</note>
    </ligand>
</feature>
<name>A0A0R2FJN6_9LACO</name>
<dbReference type="InterPro" id="IPR036291">
    <property type="entry name" value="NAD(P)-bd_dom_sf"/>
</dbReference>
<dbReference type="InterPro" id="IPR006184">
    <property type="entry name" value="6PGdom_BS"/>
</dbReference>
<protein>
    <recommendedName>
        <fullName evidence="5 9">6-phosphogluconate dehydrogenase, decarboxylating</fullName>
        <ecNumber evidence="5 9">1.1.1.44</ecNumber>
    </recommendedName>
</protein>
<dbReference type="InterPro" id="IPR006183">
    <property type="entry name" value="Pgluconate_DH"/>
</dbReference>
<dbReference type="PIRSF" id="PIRSF000109">
    <property type="entry name" value="6PGD"/>
    <property type="match status" value="1"/>
</dbReference>